<feature type="region of interest" description="Disordered" evidence="1">
    <location>
        <begin position="233"/>
        <end position="288"/>
    </location>
</feature>
<dbReference type="EMBL" id="HBEC01043712">
    <property type="protein sequence ID" value="CAD8309774.1"/>
    <property type="molecule type" value="Transcribed_RNA"/>
</dbReference>
<reference evidence="2" key="1">
    <citation type="submission" date="2021-01" db="EMBL/GenBank/DDBJ databases">
        <authorList>
            <person name="Corre E."/>
            <person name="Pelletier E."/>
            <person name="Niang G."/>
            <person name="Scheremetjew M."/>
            <person name="Finn R."/>
            <person name="Kale V."/>
            <person name="Holt S."/>
            <person name="Cochrane G."/>
            <person name="Meng A."/>
            <person name="Brown T."/>
            <person name="Cohen L."/>
        </authorList>
    </citation>
    <scope>NUCLEOTIDE SEQUENCE</scope>
    <source>
        <strain evidence="2">CCMP219</strain>
    </source>
</reference>
<evidence type="ECO:0000313" key="2">
    <source>
        <dbReference type="EMBL" id="CAD8309774.1"/>
    </source>
</evidence>
<evidence type="ECO:0008006" key="3">
    <source>
        <dbReference type="Google" id="ProtNLM"/>
    </source>
</evidence>
<gene>
    <name evidence="2" type="ORF">CEUR00632_LOCUS20360</name>
</gene>
<dbReference type="AlphaFoldDB" id="A0A7R9VZ29"/>
<dbReference type="Gene3D" id="3.40.50.150">
    <property type="entry name" value="Vaccinia Virus protein VP39"/>
    <property type="match status" value="1"/>
</dbReference>
<dbReference type="InterPro" id="IPR029063">
    <property type="entry name" value="SAM-dependent_MTases_sf"/>
</dbReference>
<dbReference type="SUPFAM" id="SSF53335">
    <property type="entry name" value="S-adenosyl-L-methionine-dependent methyltransferases"/>
    <property type="match status" value="1"/>
</dbReference>
<dbReference type="InterPro" id="IPR019410">
    <property type="entry name" value="Methyltransf_16"/>
</dbReference>
<dbReference type="PANTHER" id="PTHR14614">
    <property type="entry name" value="HEPATOCELLULAR CARCINOMA-ASSOCIATED ANTIGEN"/>
    <property type="match status" value="1"/>
</dbReference>
<name>A0A7R9VZ29_9CHLO</name>
<protein>
    <recommendedName>
        <fullName evidence="3">Calmodulin-lysine N-methyltransferase</fullName>
    </recommendedName>
</protein>
<evidence type="ECO:0000256" key="1">
    <source>
        <dbReference type="SAM" id="MobiDB-lite"/>
    </source>
</evidence>
<dbReference type="PANTHER" id="PTHR14614:SF123">
    <property type="entry name" value="OS04G0645500 PROTEIN"/>
    <property type="match status" value="1"/>
</dbReference>
<organism evidence="2">
    <name type="scientific">Chlamydomonas euryale</name>
    <dbReference type="NCBI Taxonomy" id="1486919"/>
    <lineage>
        <taxon>Eukaryota</taxon>
        <taxon>Viridiplantae</taxon>
        <taxon>Chlorophyta</taxon>
        <taxon>core chlorophytes</taxon>
        <taxon>Chlorophyceae</taxon>
        <taxon>CS clade</taxon>
        <taxon>Chlamydomonadales</taxon>
        <taxon>Chlamydomonadaceae</taxon>
        <taxon>Chlamydomonas</taxon>
    </lineage>
</organism>
<accession>A0A7R9VZ29</accession>
<proteinExistence type="predicted"/>
<dbReference type="Pfam" id="PF10294">
    <property type="entry name" value="Methyltransf_16"/>
    <property type="match status" value="1"/>
</dbReference>
<sequence length="288" mass="31817">MPVLCLQSTWRRTCGKASSHGLGSKANECLSLVLVWWVFLRYPSVSTRQSVCHSAAVSAYPSRLRHVLCIFLLRHQGLGGMAFALLDANVVLTDTVDVVPLLKRNCEANLGCGTVQVRELDWYQPDQVLPLNPPFDYVIAADCIYHEHIVEQFHRTVMDVTNDKSIVLVVNELRSHSVHSAFMSAFEPTHVIKIIPHSKMDDFFQHPNIQIFYMKKLKPKKAKYASSEAVSTASVHPGSTPLAEAADSLSEHDDDHGGLSPAPKQMADGQGGLEAVVRQTEGLSIHTP</sequence>